<gene>
    <name evidence="1" type="ORF">MYCIT1_LOCUS38527</name>
</gene>
<protein>
    <submittedName>
        <fullName evidence="1">Uncharacterized protein</fullName>
    </submittedName>
</protein>
<accession>A0AAD2I003</accession>
<organism evidence="1 2">
    <name type="scientific">Mycena citricolor</name>
    <dbReference type="NCBI Taxonomy" id="2018698"/>
    <lineage>
        <taxon>Eukaryota</taxon>
        <taxon>Fungi</taxon>
        <taxon>Dikarya</taxon>
        <taxon>Basidiomycota</taxon>
        <taxon>Agaricomycotina</taxon>
        <taxon>Agaricomycetes</taxon>
        <taxon>Agaricomycetidae</taxon>
        <taxon>Agaricales</taxon>
        <taxon>Marasmiineae</taxon>
        <taxon>Mycenaceae</taxon>
        <taxon>Mycena</taxon>
    </lineage>
</organism>
<evidence type="ECO:0000313" key="2">
    <source>
        <dbReference type="Proteomes" id="UP001295794"/>
    </source>
</evidence>
<name>A0AAD2I003_9AGAR</name>
<dbReference type="Proteomes" id="UP001295794">
    <property type="component" value="Unassembled WGS sequence"/>
</dbReference>
<dbReference type="AlphaFoldDB" id="A0AAD2I003"/>
<sequence>MMKRKGGAFSRCVSGLCFRRQSAWVTEGGLDAQRKTLAVARQSRGVRGAVQQLHGNVVGCEQRQYHSGRAPILHRIVFNYQVPCGPPQPPRADRRRAPVPPPHYALLRSEASRQRGLNIHASALEDTSFHSLRNIYYVLSNCDSSPWDTYIHSRSHSPYMFPSFATWLPSSSNCVVSGSTGPENLTAHSLYTPPTAPSGACLPLLRPSLSLLSSCGTPPMPSSPAPSMLELNFDTEDVLKSVVRNVGDSSRRYGIETYHDMETCVENRVGTICAVIDWTRKSFKIGGKIAEVSRLKRKAGSFSSTRLWRWSEGEEYTVRYSNSAETWSITTAQNETVAELRSCITPLSGPVALPVLRISSLVRSEDERLFFLLLLLYSETRRLDREA</sequence>
<comment type="caution">
    <text evidence="1">The sequence shown here is derived from an EMBL/GenBank/DDBJ whole genome shotgun (WGS) entry which is preliminary data.</text>
</comment>
<reference evidence="1" key="1">
    <citation type="submission" date="2023-11" db="EMBL/GenBank/DDBJ databases">
        <authorList>
            <person name="De Vega J J."/>
            <person name="De Vega J J."/>
        </authorList>
    </citation>
    <scope>NUCLEOTIDE SEQUENCE</scope>
</reference>
<dbReference type="EMBL" id="CAVNYO010000482">
    <property type="protein sequence ID" value="CAK5284955.1"/>
    <property type="molecule type" value="Genomic_DNA"/>
</dbReference>
<proteinExistence type="predicted"/>
<keyword evidence="2" id="KW-1185">Reference proteome</keyword>
<evidence type="ECO:0000313" key="1">
    <source>
        <dbReference type="EMBL" id="CAK5284955.1"/>
    </source>
</evidence>